<dbReference type="EMBL" id="UHIC01000001">
    <property type="protein sequence ID" value="SUO93798.1"/>
    <property type="molecule type" value="Genomic_DNA"/>
</dbReference>
<keyword evidence="3" id="KW-1185">Reference proteome</keyword>
<protein>
    <submittedName>
        <fullName evidence="2">Aerotaxis receptor</fullName>
    </submittedName>
</protein>
<keyword evidence="2" id="KW-0675">Receptor</keyword>
<organism evidence="2 3">
    <name type="scientific">Suttonella ornithocola</name>
    <dbReference type="NCBI Taxonomy" id="279832"/>
    <lineage>
        <taxon>Bacteria</taxon>
        <taxon>Pseudomonadati</taxon>
        <taxon>Pseudomonadota</taxon>
        <taxon>Gammaproteobacteria</taxon>
        <taxon>Cardiobacteriales</taxon>
        <taxon>Cardiobacteriaceae</taxon>
        <taxon>Suttonella</taxon>
    </lineage>
</organism>
<dbReference type="Pfam" id="PF08447">
    <property type="entry name" value="PAS_3"/>
    <property type="match status" value="1"/>
</dbReference>
<dbReference type="InterPro" id="IPR035965">
    <property type="entry name" value="PAS-like_dom_sf"/>
</dbReference>
<dbReference type="InterPro" id="IPR000014">
    <property type="entry name" value="PAS"/>
</dbReference>
<evidence type="ECO:0000313" key="2">
    <source>
        <dbReference type="EMBL" id="SUO93798.1"/>
    </source>
</evidence>
<dbReference type="NCBIfam" id="TIGR00229">
    <property type="entry name" value="sensory_box"/>
    <property type="match status" value="1"/>
</dbReference>
<dbReference type="AlphaFoldDB" id="A0A380MNG6"/>
<evidence type="ECO:0000259" key="1">
    <source>
        <dbReference type="Pfam" id="PF08447"/>
    </source>
</evidence>
<dbReference type="CDD" id="cd00130">
    <property type="entry name" value="PAS"/>
    <property type="match status" value="1"/>
</dbReference>
<feature type="domain" description="PAS fold-3" evidence="1">
    <location>
        <begin position="58"/>
        <end position="141"/>
    </location>
</feature>
<dbReference type="Proteomes" id="UP000254601">
    <property type="component" value="Unassembled WGS sequence"/>
</dbReference>
<dbReference type="RefSeq" id="WP_211268122.1">
    <property type="nucleotide sequence ID" value="NZ_LWHB01000109.1"/>
</dbReference>
<proteinExistence type="predicted"/>
<dbReference type="InterPro" id="IPR013655">
    <property type="entry name" value="PAS_fold_3"/>
</dbReference>
<dbReference type="SUPFAM" id="SSF55785">
    <property type="entry name" value="PYP-like sensor domain (PAS domain)"/>
    <property type="match status" value="1"/>
</dbReference>
<name>A0A380MNG6_9GAMM</name>
<sequence length="165" mass="18943">MEKLYTLPPMLPSGEKHRIVPFEYFDAKSRNLVVCPKHYILRDGILLVSRTDIHGVITHANTAFCATSGYDSSELIGSPHNIVRHPDMPRGVFANMWQTLLAGSEWRGYVKNLRKDGGYYWVHATIQPLFRDGAPYSFTSVRRKVDRDTIKKCEAIYAEVRKNEE</sequence>
<evidence type="ECO:0000313" key="3">
    <source>
        <dbReference type="Proteomes" id="UP000254601"/>
    </source>
</evidence>
<reference evidence="2 3" key="1">
    <citation type="submission" date="2018-06" db="EMBL/GenBank/DDBJ databases">
        <authorList>
            <consortium name="Pathogen Informatics"/>
            <person name="Doyle S."/>
        </authorList>
    </citation>
    <scope>NUCLEOTIDE SEQUENCE [LARGE SCALE GENOMIC DNA]</scope>
    <source>
        <strain evidence="2 3">NCTC13337</strain>
    </source>
</reference>
<gene>
    <name evidence="2" type="primary">aer_2</name>
    <name evidence="2" type="ORF">NCTC13337_00415</name>
</gene>
<accession>A0A380MNG6</accession>
<dbReference type="Gene3D" id="3.30.450.20">
    <property type="entry name" value="PAS domain"/>
    <property type="match status" value="1"/>
</dbReference>